<dbReference type="InterPro" id="IPR007346">
    <property type="entry name" value="Endonuclease-I"/>
</dbReference>
<reference evidence="6 7" key="1">
    <citation type="journal article" date="2021" name="Sci. Rep.">
        <title>The distribution of antibiotic resistance genes in chicken gut microbiota commensals.</title>
        <authorList>
            <person name="Juricova H."/>
            <person name="Matiasovicova J."/>
            <person name="Kubasova T."/>
            <person name="Cejkova D."/>
            <person name="Rychlik I."/>
        </authorList>
    </citation>
    <scope>NUCLEOTIDE SEQUENCE [LARGE SCALE GENOMIC DNA]</scope>
    <source>
        <strain evidence="6 7">An819</strain>
    </source>
</reference>
<dbReference type="EMBL" id="JACJJL010000004">
    <property type="protein sequence ID" value="MBM6660776.1"/>
    <property type="molecule type" value="Genomic_DNA"/>
</dbReference>
<dbReference type="GO" id="GO:0004519">
    <property type="term" value="F:endonuclease activity"/>
    <property type="evidence" value="ECO:0007669"/>
    <property type="project" value="UniProtKB-KW"/>
</dbReference>
<keyword evidence="5" id="KW-0732">Signal</keyword>
<dbReference type="NCBIfam" id="NF038128">
    <property type="entry name" value="choice_anch_J"/>
    <property type="match status" value="1"/>
</dbReference>
<evidence type="ECO:0000313" key="6">
    <source>
        <dbReference type="EMBL" id="MBM6660776.1"/>
    </source>
</evidence>
<evidence type="ECO:0000256" key="2">
    <source>
        <dbReference type="ARBA" id="ARBA00022722"/>
    </source>
</evidence>
<dbReference type="PANTHER" id="PTHR33607">
    <property type="entry name" value="ENDONUCLEASE-1"/>
    <property type="match status" value="1"/>
</dbReference>
<evidence type="ECO:0000256" key="3">
    <source>
        <dbReference type="ARBA" id="ARBA00022801"/>
    </source>
</evidence>
<keyword evidence="7" id="KW-1185">Reference proteome</keyword>
<dbReference type="InterPro" id="IPR044925">
    <property type="entry name" value="His-Me_finger_sf"/>
</dbReference>
<dbReference type="PANTHER" id="PTHR33607:SF2">
    <property type="entry name" value="ENDONUCLEASE-1"/>
    <property type="match status" value="1"/>
</dbReference>
<organism evidence="6 7">
    <name type="scientific">Marseilla massiliensis</name>
    <dbReference type="NCBI Taxonomy" id="1841864"/>
    <lineage>
        <taxon>Bacteria</taxon>
        <taxon>Pseudomonadati</taxon>
        <taxon>Bacteroidota</taxon>
        <taxon>Bacteroidia</taxon>
        <taxon>Bacteroidales</taxon>
        <taxon>Prevotellaceae</taxon>
        <taxon>Marseilla</taxon>
    </lineage>
</organism>
<protein>
    <submittedName>
        <fullName evidence="6">Endonuclease</fullName>
    </submittedName>
</protein>
<dbReference type="GO" id="GO:0016787">
    <property type="term" value="F:hydrolase activity"/>
    <property type="evidence" value="ECO:0007669"/>
    <property type="project" value="UniProtKB-KW"/>
</dbReference>
<dbReference type="AlphaFoldDB" id="A0A939B3N5"/>
<feature type="signal peptide" evidence="5">
    <location>
        <begin position="1"/>
        <end position="24"/>
    </location>
</feature>
<proteinExistence type="inferred from homology"/>
<dbReference type="Proteomes" id="UP000764045">
    <property type="component" value="Unassembled WGS sequence"/>
</dbReference>
<evidence type="ECO:0000256" key="5">
    <source>
        <dbReference type="SAM" id="SignalP"/>
    </source>
</evidence>
<evidence type="ECO:0000313" key="7">
    <source>
        <dbReference type="Proteomes" id="UP000764045"/>
    </source>
</evidence>
<sequence>MKKTTISRAIAAIAVAMNTAPSAAQIPAGYYDNLKGKSGAELKNAVHETIKDANVLDYGKGKGHTWEGFYTTDRTADNQVIDRYSNDTRYFGSKGSSVGGMNIEHSFPKSWWGGSENQAYKDLYNLMPSEQKINSAKSNYPMGEVSKATTDNGCTKVGTGSKGYKLWEPADKWKGDFARAYMYMATTYQDFTWKGTQALQILQKGDYPTLQPWAYKLYISWAKTDAPDETETSRNEAVSRIQGNRNPFVDFPNLMEYIWGDSTDYAFDPGTTLCTSEYTPGGEAPEQGTIYTAIFTDGTGGCTISNKEVPQDGFEVWRLDNKYGWKGTAFANNTNNAADASVVTPELDLTGYATATLTFSHAANFFASPADALAVEVICDGVATPLNGINWPRGNSWAFNESGDISLNAFAGKKIKIAFHYTSTSQEAGTWEIKSMTVSGERLPSDISAPSTGKAAFDPSEPYETYTIDGRKTTNADHDGVTIIRQGGNTWKVAPRK</sequence>
<comment type="similarity">
    <text evidence="1">Belongs to the EndA/NucM nuclease family.</text>
</comment>
<evidence type="ECO:0000256" key="1">
    <source>
        <dbReference type="ARBA" id="ARBA00006429"/>
    </source>
</evidence>
<keyword evidence="3" id="KW-0378">Hydrolase</keyword>
<keyword evidence="2" id="KW-0540">Nuclease</keyword>
<accession>A0A939B3N5</accession>
<feature type="region of interest" description="Disordered" evidence="4">
    <location>
        <begin position="442"/>
        <end position="461"/>
    </location>
</feature>
<name>A0A939B3N5_9BACT</name>
<keyword evidence="6" id="KW-0255">Endonuclease</keyword>
<dbReference type="SUPFAM" id="SSF54060">
    <property type="entry name" value="His-Me finger endonucleases"/>
    <property type="match status" value="1"/>
</dbReference>
<evidence type="ECO:0000256" key="4">
    <source>
        <dbReference type="SAM" id="MobiDB-lite"/>
    </source>
</evidence>
<dbReference type="Pfam" id="PF04231">
    <property type="entry name" value="Endonuclease_1"/>
    <property type="match status" value="1"/>
</dbReference>
<gene>
    <name evidence="6" type="ORF">H6B30_03235</name>
</gene>
<comment type="caution">
    <text evidence="6">The sequence shown here is derived from an EMBL/GenBank/DDBJ whole genome shotgun (WGS) entry which is preliminary data.</text>
</comment>
<feature type="chain" id="PRO_5038127616" evidence="5">
    <location>
        <begin position="25"/>
        <end position="497"/>
    </location>
</feature>
<dbReference type="RefSeq" id="WP_205107870.1">
    <property type="nucleotide sequence ID" value="NZ_JACJJL010000004.1"/>
</dbReference>